<protein>
    <submittedName>
        <fullName evidence="1">Uncharacterized protein</fullName>
    </submittedName>
</protein>
<accession>A0A4C1X0I2</accession>
<dbReference type="AlphaFoldDB" id="A0A4C1X0I2"/>
<comment type="caution">
    <text evidence="1">The sequence shown here is derived from an EMBL/GenBank/DDBJ whole genome shotgun (WGS) entry which is preliminary data.</text>
</comment>
<keyword evidence="2" id="KW-1185">Reference proteome</keyword>
<dbReference type="EMBL" id="BGZK01000710">
    <property type="protein sequence ID" value="GBP57171.1"/>
    <property type="molecule type" value="Genomic_DNA"/>
</dbReference>
<reference evidence="1 2" key="1">
    <citation type="journal article" date="2019" name="Commun. Biol.">
        <title>The bagworm genome reveals a unique fibroin gene that provides high tensile strength.</title>
        <authorList>
            <person name="Kono N."/>
            <person name="Nakamura H."/>
            <person name="Ohtoshi R."/>
            <person name="Tomita M."/>
            <person name="Numata K."/>
            <person name="Arakawa K."/>
        </authorList>
    </citation>
    <scope>NUCLEOTIDE SEQUENCE [LARGE SCALE GENOMIC DNA]</scope>
</reference>
<gene>
    <name evidence="1" type="ORF">EVAR_37850_1</name>
</gene>
<evidence type="ECO:0000313" key="1">
    <source>
        <dbReference type="EMBL" id="GBP57171.1"/>
    </source>
</evidence>
<organism evidence="1 2">
    <name type="scientific">Eumeta variegata</name>
    <name type="common">Bagworm moth</name>
    <name type="synonym">Eumeta japonica</name>
    <dbReference type="NCBI Taxonomy" id="151549"/>
    <lineage>
        <taxon>Eukaryota</taxon>
        <taxon>Metazoa</taxon>
        <taxon>Ecdysozoa</taxon>
        <taxon>Arthropoda</taxon>
        <taxon>Hexapoda</taxon>
        <taxon>Insecta</taxon>
        <taxon>Pterygota</taxon>
        <taxon>Neoptera</taxon>
        <taxon>Endopterygota</taxon>
        <taxon>Lepidoptera</taxon>
        <taxon>Glossata</taxon>
        <taxon>Ditrysia</taxon>
        <taxon>Tineoidea</taxon>
        <taxon>Psychidae</taxon>
        <taxon>Oiketicinae</taxon>
        <taxon>Eumeta</taxon>
    </lineage>
</organism>
<dbReference type="Proteomes" id="UP000299102">
    <property type="component" value="Unassembled WGS sequence"/>
</dbReference>
<evidence type="ECO:0000313" key="2">
    <source>
        <dbReference type="Proteomes" id="UP000299102"/>
    </source>
</evidence>
<proteinExistence type="predicted"/>
<sequence length="149" mass="16946">MNKLLFYTRQRRQFRELTAAEVTREILMPRGRPRSADKPESGLKLYKLDEVLCERKDEADPTRAAHVRTFNALVSSLSDLRSLSHLPDTLSLLVLYDNLPLNLYPRLVLFMGIRSRAPLTSGTPHLTPHPTASRTSDSIVAVLIGEWQH</sequence>
<name>A0A4C1X0I2_EUMVA</name>